<protein>
    <submittedName>
        <fullName evidence="1">Phosphoadenosine phosphosulfate reductase</fullName>
        <ecNumber evidence="1">1.8.4.8</ecNumber>
    </submittedName>
</protein>
<dbReference type="InterPro" id="IPR008318">
    <property type="entry name" value="UCP030820"/>
</dbReference>
<dbReference type="GO" id="GO:0004604">
    <property type="term" value="F:phosphoadenylyl-sulfate reductase (thioredoxin) activity"/>
    <property type="evidence" value="ECO:0007669"/>
    <property type="project" value="UniProtKB-EC"/>
</dbReference>
<comment type="caution">
    <text evidence="1">The sequence shown here is derived from an EMBL/GenBank/DDBJ whole genome shotgun (WGS) entry which is preliminary data.</text>
</comment>
<dbReference type="RefSeq" id="WP_183396640.1">
    <property type="nucleotide sequence ID" value="NZ_JACIDR010000008.1"/>
</dbReference>
<gene>
    <name evidence="1" type="ORF">GGR24_003473</name>
</gene>
<name>A0A7W6D2N9_9HYPH</name>
<dbReference type="EMBL" id="JACIDR010000008">
    <property type="protein sequence ID" value="MBB3974784.1"/>
    <property type="molecule type" value="Genomic_DNA"/>
</dbReference>
<dbReference type="Proteomes" id="UP000528964">
    <property type="component" value="Unassembled WGS sequence"/>
</dbReference>
<sequence length="195" mass="21165">MNALARVPVEPAATSVAAPAASAPAEPALWRNGRFEADEWERVAPDAAVPEGPALLPLTRFLAERQALAARNAPLGVVVQPDEALEELAPYLDRVSLVALVFPKFADGRASSMARVLRERYGFAGELRATGDVLIDQMPLMRRCGFDAFEVVNEPTRRQLAAGKWPDVPYYLQPTGAPAQLEVPAGTRPWTRRPG</sequence>
<evidence type="ECO:0000313" key="1">
    <source>
        <dbReference type="EMBL" id="MBB3974784.1"/>
    </source>
</evidence>
<proteinExistence type="predicted"/>
<reference evidence="1 2" key="1">
    <citation type="submission" date="2020-08" db="EMBL/GenBank/DDBJ databases">
        <title>Genomic Encyclopedia of Type Strains, Phase IV (KMG-IV): sequencing the most valuable type-strain genomes for metagenomic binning, comparative biology and taxonomic classification.</title>
        <authorList>
            <person name="Goeker M."/>
        </authorList>
    </citation>
    <scope>NUCLEOTIDE SEQUENCE [LARGE SCALE GENOMIC DNA]</scope>
    <source>
        <strain evidence="1 2">DSM 25481</strain>
    </source>
</reference>
<dbReference type="EC" id="1.8.4.8" evidence="1"/>
<organism evidence="1 2">
    <name type="scientific">Hansschlegelia beijingensis</name>
    <dbReference type="NCBI Taxonomy" id="1133344"/>
    <lineage>
        <taxon>Bacteria</taxon>
        <taxon>Pseudomonadati</taxon>
        <taxon>Pseudomonadota</taxon>
        <taxon>Alphaproteobacteria</taxon>
        <taxon>Hyphomicrobiales</taxon>
        <taxon>Methylopilaceae</taxon>
        <taxon>Hansschlegelia</taxon>
    </lineage>
</organism>
<evidence type="ECO:0000313" key="2">
    <source>
        <dbReference type="Proteomes" id="UP000528964"/>
    </source>
</evidence>
<dbReference type="AlphaFoldDB" id="A0A7W6D2N9"/>
<keyword evidence="1" id="KW-0560">Oxidoreductase</keyword>
<dbReference type="Pfam" id="PF06073">
    <property type="entry name" value="DUF934"/>
    <property type="match status" value="1"/>
</dbReference>
<keyword evidence="2" id="KW-1185">Reference proteome</keyword>
<accession>A0A7W6D2N9</accession>